<dbReference type="SUPFAM" id="SSF141371">
    <property type="entry name" value="PilZ domain-like"/>
    <property type="match status" value="1"/>
</dbReference>
<dbReference type="Pfam" id="PF07238">
    <property type="entry name" value="PilZ"/>
    <property type="match status" value="1"/>
</dbReference>
<dbReference type="RefSeq" id="WP_052347834.1">
    <property type="nucleotide sequence ID" value="NZ_AONC01000013.1"/>
</dbReference>
<keyword evidence="3" id="KW-1185">Reference proteome</keyword>
<comment type="caution">
    <text evidence="2">The sequence shown here is derived from an EMBL/GenBank/DDBJ whole genome shotgun (WGS) entry which is preliminary data.</text>
</comment>
<accession>W9V9W0</accession>
<feature type="domain" description="PilZ" evidence="1">
    <location>
        <begin position="16"/>
        <end position="117"/>
    </location>
</feature>
<dbReference type="EMBL" id="AONC01000013">
    <property type="protein sequence ID" value="EXJ16244.1"/>
    <property type="molecule type" value="Genomic_DNA"/>
</dbReference>
<evidence type="ECO:0000313" key="2">
    <source>
        <dbReference type="EMBL" id="EXJ16244.1"/>
    </source>
</evidence>
<reference evidence="2 3" key="1">
    <citation type="submission" date="2012-11" db="EMBL/GenBank/DDBJ databases">
        <title>Genome assembly of Thiorhodococcus sp. AK35.</title>
        <authorList>
            <person name="Nupur N."/>
            <person name="Khatri I."/>
            <person name="Subramanian S."/>
            <person name="Pinnaka A."/>
        </authorList>
    </citation>
    <scope>NUCLEOTIDE SEQUENCE [LARGE SCALE GENOMIC DNA]</scope>
    <source>
        <strain evidence="2 3">AK35</strain>
    </source>
</reference>
<evidence type="ECO:0000259" key="1">
    <source>
        <dbReference type="Pfam" id="PF07238"/>
    </source>
</evidence>
<dbReference type="AlphaFoldDB" id="W9V9W0"/>
<dbReference type="eggNOG" id="ENOG502Z8WY">
    <property type="taxonomic scope" value="Bacteria"/>
</dbReference>
<proteinExistence type="predicted"/>
<name>W9V9W0_9GAMM</name>
<dbReference type="Gene3D" id="2.40.10.220">
    <property type="entry name" value="predicted glycosyltransferase like domains"/>
    <property type="match status" value="1"/>
</dbReference>
<dbReference type="Proteomes" id="UP000019460">
    <property type="component" value="Unassembled WGS sequence"/>
</dbReference>
<gene>
    <name evidence="2" type="ORF">D779_0386</name>
</gene>
<dbReference type="InterPro" id="IPR009875">
    <property type="entry name" value="PilZ_domain"/>
</dbReference>
<evidence type="ECO:0000313" key="3">
    <source>
        <dbReference type="Proteomes" id="UP000019460"/>
    </source>
</evidence>
<organism evidence="2 3">
    <name type="scientific">Imhoffiella purpurea</name>
    <dbReference type="NCBI Taxonomy" id="1249627"/>
    <lineage>
        <taxon>Bacteria</taxon>
        <taxon>Pseudomonadati</taxon>
        <taxon>Pseudomonadota</taxon>
        <taxon>Gammaproteobacteria</taxon>
        <taxon>Chromatiales</taxon>
        <taxon>Chromatiaceae</taxon>
        <taxon>Imhoffiella</taxon>
    </lineage>
</organism>
<protein>
    <recommendedName>
        <fullName evidence="1">PilZ domain-containing protein</fullName>
    </recommendedName>
</protein>
<dbReference type="GO" id="GO:0035438">
    <property type="term" value="F:cyclic-di-GMP binding"/>
    <property type="evidence" value="ECO:0007669"/>
    <property type="project" value="InterPro"/>
</dbReference>
<sequence length="353" mass="39550">MNRSDSQSESASYEPDRRTQARIDLQIPVKVTLPGEHDPVTALNQDISWGGALLSIPGPLPKASGTIQLVYPWRSGERIIIDARMLRAKPIDNDRYQVAVRFVSLSPRSQSRLVKLLRMLRDGHRSTQQASGTSDLVRELEVVVNEPDELRGMLEQIATGHHTLTVFDAYEPNQSISLSIVGARDLPGIRLRARVVHAQKSNAKGFEWANLYTLLLDFEHPKKSLRACARLLLDQMPDSQESLLSSEDAPDWLTIMPFARPTEADRVRFPVQSKELSVLETRYPEALNRLIAGWGDVEGFEAMFRDLVIGDYGQPGGWPADAWAELEMLQDVHDLSYGKSSSRRSLLTTGRSV</sequence>